<proteinExistence type="predicted"/>
<dbReference type="NCBIfam" id="TIGR03086">
    <property type="entry name" value="TIGR03086 family metal-binding protein"/>
    <property type="match status" value="1"/>
</dbReference>
<dbReference type="SUPFAM" id="SSF109854">
    <property type="entry name" value="DinB/YfiT-like putative metalloenzymes"/>
    <property type="match status" value="1"/>
</dbReference>
<reference evidence="3" key="1">
    <citation type="journal article" date="2019" name="Int. J. Syst. Evol. Microbiol.">
        <title>The Global Catalogue of Microorganisms (GCM) 10K type strain sequencing project: providing services to taxonomists for standard genome sequencing and annotation.</title>
        <authorList>
            <consortium name="The Broad Institute Genomics Platform"/>
            <consortium name="The Broad Institute Genome Sequencing Center for Infectious Disease"/>
            <person name="Wu L."/>
            <person name="Ma J."/>
        </authorList>
    </citation>
    <scope>NUCLEOTIDE SEQUENCE [LARGE SCALE GENOMIC DNA]</scope>
    <source>
        <strain evidence="3">JCM 18956</strain>
    </source>
</reference>
<dbReference type="RefSeq" id="WP_345374396.1">
    <property type="nucleotide sequence ID" value="NZ_BAABLM010000002.1"/>
</dbReference>
<accession>A0ABP8VS13</accession>
<keyword evidence="3" id="KW-1185">Reference proteome</keyword>
<sequence>MTSESTTGSPTGNPTDDTTDWLALLATAHREFAARIESVEDWDAPTPDTEWSVRDLVAHVTEEQQWVPLLLAGSTTAEARLAITPLGDDLPVEWHRYSRAAQAAWASADLGADVHLSYDTVTVSDYLTEQVGDVTIHSWDLARATGAPEALDDRLVDAVWGLFEPQAARLQSSGLYAPVVPVPTDAPLQIRLLALTGRDAS</sequence>
<dbReference type="InterPro" id="IPR017520">
    <property type="entry name" value="CHP03086"/>
</dbReference>
<dbReference type="EMBL" id="BAABLM010000002">
    <property type="protein sequence ID" value="GAA4670390.1"/>
    <property type="molecule type" value="Genomic_DNA"/>
</dbReference>
<dbReference type="NCBIfam" id="TIGR03083">
    <property type="entry name" value="maleylpyruvate isomerase family mycothiol-dependent enzyme"/>
    <property type="match status" value="1"/>
</dbReference>
<gene>
    <name evidence="2" type="ORF">GCM10025780_12240</name>
</gene>
<dbReference type="Proteomes" id="UP001501295">
    <property type="component" value="Unassembled WGS sequence"/>
</dbReference>
<dbReference type="InterPro" id="IPR017517">
    <property type="entry name" value="Maleyloyr_isom"/>
</dbReference>
<name>A0ABP8VS13_9MICO</name>
<evidence type="ECO:0000313" key="3">
    <source>
        <dbReference type="Proteomes" id="UP001501295"/>
    </source>
</evidence>
<protein>
    <submittedName>
        <fullName evidence="2">TIGR03086 family metal-binding protein</fullName>
    </submittedName>
</protein>
<dbReference type="Gene3D" id="1.20.120.450">
    <property type="entry name" value="dinb family like domain"/>
    <property type="match status" value="1"/>
</dbReference>
<dbReference type="InterPro" id="IPR024344">
    <property type="entry name" value="MDMPI_metal-binding"/>
</dbReference>
<evidence type="ECO:0000313" key="2">
    <source>
        <dbReference type="EMBL" id="GAA4670390.1"/>
    </source>
</evidence>
<dbReference type="Pfam" id="PF11716">
    <property type="entry name" value="MDMPI_N"/>
    <property type="match status" value="1"/>
</dbReference>
<organism evidence="2 3">
    <name type="scientific">Frondihabitans cladoniiphilus</name>
    <dbReference type="NCBI Taxonomy" id="715785"/>
    <lineage>
        <taxon>Bacteria</taxon>
        <taxon>Bacillati</taxon>
        <taxon>Actinomycetota</taxon>
        <taxon>Actinomycetes</taxon>
        <taxon>Micrococcales</taxon>
        <taxon>Microbacteriaceae</taxon>
        <taxon>Frondihabitans</taxon>
    </lineage>
</organism>
<evidence type="ECO:0000259" key="1">
    <source>
        <dbReference type="Pfam" id="PF11716"/>
    </source>
</evidence>
<dbReference type="InterPro" id="IPR034660">
    <property type="entry name" value="DinB/YfiT-like"/>
</dbReference>
<feature type="domain" description="Mycothiol-dependent maleylpyruvate isomerase metal-binding" evidence="1">
    <location>
        <begin position="26"/>
        <end position="142"/>
    </location>
</feature>
<comment type="caution">
    <text evidence="2">The sequence shown here is derived from an EMBL/GenBank/DDBJ whole genome shotgun (WGS) entry which is preliminary data.</text>
</comment>